<gene>
    <name evidence="3" type="primary">mfd_5</name>
    <name evidence="3" type="ORF">NCTC6754_06568</name>
</gene>
<evidence type="ECO:0000256" key="1">
    <source>
        <dbReference type="ARBA" id="ARBA00022801"/>
    </source>
</evidence>
<dbReference type="EC" id="3.6.4.-" evidence="3"/>
<dbReference type="GO" id="GO:0003678">
    <property type="term" value="F:DNA helicase activity"/>
    <property type="evidence" value="ECO:0007669"/>
    <property type="project" value="TreeGrafter"/>
</dbReference>
<name>A0A3S5DMZ8_SALET</name>
<organism evidence="3 4">
    <name type="scientific">Salmonella enterica I</name>
    <dbReference type="NCBI Taxonomy" id="59201"/>
    <lineage>
        <taxon>Bacteria</taxon>
        <taxon>Pseudomonadati</taxon>
        <taxon>Pseudomonadota</taxon>
        <taxon>Gammaproteobacteria</taxon>
        <taxon>Enterobacterales</taxon>
        <taxon>Enterobacteriaceae</taxon>
        <taxon>Salmonella</taxon>
    </lineage>
</organism>
<dbReference type="AlphaFoldDB" id="A0A3S5DMZ8"/>
<keyword evidence="1 3" id="KW-0378">Hydrolase</keyword>
<proteinExistence type="predicted"/>
<keyword evidence="2" id="KW-0547">Nucleotide-binding</keyword>
<keyword evidence="2" id="KW-0347">Helicase</keyword>
<evidence type="ECO:0000313" key="3">
    <source>
        <dbReference type="EMBL" id="VEB60691.1"/>
    </source>
</evidence>
<protein>
    <submittedName>
        <fullName evidence="3">Transcription-repair coupling factor (TrcF)</fullName>
        <ecNumber evidence="3">3.6.4.-</ecNumber>
    </submittedName>
</protein>
<evidence type="ECO:0000256" key="2">
    <source>
        <dbReference type="ARBA" id="ARBA00022806"/>
    </source>
</evidence>
<dbReference type="SUPFAM" id="SSF52540">
    <property type="entry name" value="P-loop containing nucleoside triphosphate hydrolases"/>
    <property type="match status" value="1"/>
</dbReference>
<sequence length="73" mass="8182">MRADVDILTLTATPIPRTLNMAMSGMRDLSIIATPPARRLAVKTFVREYDSLVVREAILREILRGGQVLLFVQ</sequence>
<dbReference type="PANTHER" id="PTHR47964:SF1">
    <property type="entry name" value="ATP-DEPENDENT DNA HELICASE HOMOLOG RECG, CHLOROPLASTIC"/>
    <property type="match status" value="1"/>
</dbReference>
<keyword evidence="2" id="KW-0067">ATP-binding</keyword>
<dbReference type="Gene3D" id="3.40.50.300">
    <property type="entry name" value="P-loop containing nucleotide triphosphate hydrolases"/>
    <property type="match status" value="2"/>
</dbReference>
<dbReference type="InterPro" id="IPR027417">
    <property type="entry name" value="P-loop_NTPase"/>
</dbReference>
<dbReference type="EMBL" id="LR134190">
    <property type="protein sequence ID" value="VEB60691.1"/>
    <property type="molecule type" value="Genomic_DNA"/>
</dbReference>
<dbReference type="Proteomes" id="UP000269208">
    <property type="component" value="Chromosome"/>
</dbReference>
<reference evidence="3 4" key="1">
    <citation type="submission" date="2018-12" db="EMBL/GenBank/DDBJ databases">
        <authorList>
            <consortium name="Pathogen Informatics"/>
        </authorList>
    </citation>
    <scope>NUCLEOTIDE SEQUENCE [LARGE SCALE GENOMIC DNA]</scope>
    <source>
        <strain evidence="3 4">NCTC6754</strain>
    </source>
</reference>
<accession>A0A3S5DMZ8</accession>
<dbReference type="GO" id="GO:0006281">
    <property type="term" value="P:DNA repair"/>
    <property type="evidence" value="ECO:0007669"/>
    <property type="project" value="InterPro"/>
</dbReference>
<dbReference type="InterPro" id="IPR047112">
    <property type="entry name" value="RecG/Mfd"/>
</dbReference>
<dbReference type="GO" id="GO:0016787">
    <property type="term" value="F:hydrolase activity"/>
    <property type="evidence" value="ECO:0007669"/>
    <property type="project" value="UniProtKB-KW"/>
</dbReference>
<dbReference type="PANTHER" id="PTHR47964">
    <property type="entry name" value="ATP-DEPENDENT DNA HELICASE HOMOLOG RECG, CHLOROPLASTIC"/>
    <property type="match status" value="1"/>
</dbReference>
<evidence type="ECO:0000313" key="4">
    <source>
        <dbReference type="Proteomes" id="UP000269208"/>
    </source>
</evidence>